<keyword evidence="7" id="KW-0010">Activator</keyword>
<dbReference type="InterPro" id="IPR039420">
    <property type="entry name" value="WalR-like"/>
</dbReference>
<dbReference type="Gene3D" id="3.40.50.2300">
    <property type="match status" value="1"/>
</dbReference>
<keyword evidence="6 10" id="KW-0238">DNA-binding</keyword>
<keyword evidence="5" id="KW-0805">Transcription regulation</keyword>
<dbReference type="SMART" id="SM00862">
    <property type="entry name" value="Trans_reg_C"/>
    <property type="match status" value="1"/>
</dbReference>
<dbReference type="InterPro" id="IPR001867">
    <property type="entry name" value="OmpR/PhoB-type_DNA-bd"/>
</dbReference>
<dbReference type="CDD" id="cd17574">
    <property type="entry name" value="REC_OmpR"/>
    <property type="match status" value="1"/>
</dbReference>
<dbReference type="Gene3D" id="1.10.10.10">
    <property type="entry name" value="Winged helix-like DNA-binding domain superfamily/Winged helix DNA-binding domain"/>
    <property type="match status" value="1"/>
</dbReference>
<evidence type="ECO:0000256" key="8">
    <source>
        <dbReference type="ARBA" id="ARBA00023163"/>
    </source>
</evidence>
<reference evidence="14" key="1">
    <citation type="journal article" date="2019" name="Int. J. Syst. Evol. Microbiol.">
        <title>The Global Catalogue of Microorganisms (GCM) 10K type strain sequencing project: providing services to taxonomists for standard genome sequencing and annotation.</title>
        <authorList>
            <consortium name="The Broad Institute Genomics Platform"/>
            <consortium name="The Broad Institute Genome Sequencing Center for Infectious Disease"/>
            <person name="Wu L."/>
            <person name="Ma J."/>
        </authorList>
    </citation>
    <scope>NUCLEOTIDE SEQUENCE [LARGE SCALE GENOMIC DNA]</scope>
    <source>
        <strain evidence="14">CGMCC 1.15790</strain>
    </source>
</reference>
<dbReference type="PANTHER" id="PTHR48111">
    <property type="entry name" value="REGULATOR OF RPOS"/>
    <property type="match status" value="1"/>
</dbReference>
<dbReference type="PROSITE" id="PS50110">
    <property type="entry name" value="RESPONSE_REGULATORY"/>
    <property type="match status" value="1"/>
</dbReference>
<dbReference type="CDD" id="cd00383">
    <property type="entry name" value="trans_reg_C"/>
    <property type="match status" value="1"/>
</dbReference>
<evidence type="ECO:0000313" key="14">
    <source>
        <dbReference type="Proteomes" id="UP001596143"/>
    </source>
</evidence>
<protein>
    <submittedName>
        <fullName evidence="13">Response regulator transcription factor</fullName>
    </submittedName>
</protein>
<dbReference type="PANTHER" id="PTHR48111:SF44">
    <property type="entry name" value="TRANSCRIPTIONAL REGULATORY PROTEIN RESD"/>
    <property type="match status" value="1"/>
</dbReference>
<dbReference type="InterPro" id="IPR036388">
    <property type="entry name" value="WH-like_DNA-bd_sf"/>
</dbReference>
<evidence type="ECO:0000259" key="12">
    <source>
        <dbReference type="PROSITE" id="PS51755"/>
    </source>
</evidence>
<feature type="domain" description="Response regulatory" evidence="11">
    <location>
        <begin position="6"/>
        <end position="119"/>
    </location>
</feature>
<dbReference type="RefSeq" id="WP_270895254.1">
    <property type="nucleotide sequence ID" value="NZ_JBHSPF010000012.1"/>
</dbReference>
<dbReference type="EMBL" id="JBHSPF010000012">
    <property type="protein sequence ID" value="MFC5627698.1"/>
    <property type="molecule type" value="Genomic_DNA"/>
</dbReference>
<feature type="DNA-binding region" description="OmpR/PhoB-type" evidence="10">
    <location>
        <begin position="131"/>
        <end position="228"/>
    </location>
</feature>
<evidence type="ECO:0000256" key="7">
    <source>
        <dbReference type="ARBA" id="ARBA00023159"/>
    </source>
</evidence>
<evidence type="ECO:0000313" key="13">
    <source>
        <dbReference type="EMBL" id="MFC5627698.1"/>
    </source>
</evidence>
<dbReference type="SUPFAM" id="SSF52172">
    <property type="entry name" value="CheY-like"/>
    <property type="match status" value="1"/>
</dbReference>
<dbReference type="Gene3D" id="6.10.250.690">
    <property type="match status" value="1"/>
</dbReference>
<keyword evidence="14" id="KW-1185">Reference proteome</keyword>
<evidence type="ECO:0000259" key="11">
    <source>
        <dbReference type="PROSITE" id="PS50110"/>
    </source>
</evidence>
<accession>A0ABW0U418</accession>
<keyword evidence="4" id="KW-0902">Two-component regulatory system</keyword>
<dbReference type="Pfam" id="PF00072">
    <property type="entry name" value="Response_reg"/>
    <property type="match status" value="1"/>
</dbReference>
<evidence type="ECO:0000256" key="6">
    <source>
        <dbReference type="ARBA" id="ARBA00023125"/>
    </source>
</evidence>
<comment type="subcellular location">
    <subcellularLocation>
        <location evidence="1">Cytoplasm</location>
    </subcellularLocation>
</comment>
<dbReference type="SMART" id="SM00448">
    <property type="entry name" value="REC"/>
    <property type="match status" value="1"/>
</dbReference>
<dbReference type="InterPro" id="IPR011006">
    <property type="entry name" value="CheY-like_superfamily"/>
</dbReference>
<dbReference type="Proteomes" id="UP001596143">
    <property type="component" value="Unassembled WGS sequence"/>
</dbReference>
<keyword evidence="3 9" id="KW-0597">Phosphoprotein</keyword>
<organism evidence="13 14">
    <name type="scientific">Aliibacillus thermotolerans</name>
    <dbReference type="NCBI Taxonomy" id="1834418"/>
    <lineage>
        <taxon>Bacteria</taxon>
        <taxon>Bacillati</taxon>
        <taxon>Bacillota</taxon>
        <taxon>Bacilli</taxon>
        <taxon>Bacillales</taxon>
        <taxon>Bacillaceae</taxon>
        <taxon>Aliibacillus</taxon>
    </lineage>
</organism>
<evidence type="ECO:0000256" key="2">
    <source>
        <dbReference type="ARBA" id="ARBA00022490"/>
    </source>
</evidence>
<comment type="caution">
    <text evidence="13">The sequence shown here is derived from an EMBL/GenBank/DDBJ whole genome shotgun (WGS) entry which is preliminary data.</text>
</comment>
<evidence type="ECO:0000256" key="1">
    <source>
        <dbReference type="ARBA" id="ARBA00004496"/>
    </source>
</evidence>
<sequence>METQKRILIVDDEHKMRKLLASFFPEDEYSLLFAGNGDEAILTTLGNDVDLILLDIMMPGVDGYEACKRIRQFSTVPILMVTAKTDEEDCVKGLRLGADDYITKPFSGKELVARVEALLRRAGDYNQPEETDVLRFEELEVNEKTRRVKVGGNEIVMTRKEFNILLLLMKNEGKVISRDQIYHDVWGEETPDHASRTIDTHVKTLRLKLKEAARFIHTVWGVGYRFSGEEK</sequence>
<dbReference type="PROSITE" id="PS51755">
    <property type="entry name" value="OMPR_PHOB"/>
    <property type="match status" value="1"/>
</dbReference>
<proteinExistence type="predicted"/>
<evidence type="ECO:0000256" key="5">
    <source>
        <dbReference type="ARBA" id="ARBA00023015"/>
    </source>
</evidence>
<evidence type="ECO:0000256" key="9">
    <source>
        <dbReference type="PROSITE-ProRule" id="PRU00169"/>
    </source>
</evidence>
<gene>
    <name evidence="13" type="ORF">ACFPTR_02135</name>
</gene>
<name>A0ABW0U418_9BACI</name>
<dbReference type="Pfam" id="PF00486">
    <property type="entry name" value="Trans_reg_C"/>
    <property type="match status" value="1"/>
</dbReference>
<feature type="domain" description="OmpR/PhoB-type" evidence="12">
    <location>
        <begin position="131"/>
        <end position="228"/>
    </location>
</feature>
<keyword evidence="8" id="KW-0804">Transcription</keyword>
<evidence type="ECO:0000256" key="4">
    <source>
        <dbReference type="ARBA" id="ARBA00023012"/>
    </source>
</evidence>
<evidence type="ECO:0000256" key="10">
    <source>
        <dbReference type="PROSITE-ProRule" id="PRU01091"/>
    </source>
</evidence>
<keyword evidence="2" id="KW-0963">Cytoplasm</keyword>
<dbReference type="InterPro" id="IPR001789">
    <property type="entry name" value="Sig_transdc_resp-reg_receiver"/>
</dbReference>
<evidence type="ECO:0000256" key="3">
    <source>
        <dbReference type="ARBA" id="ARBA00022553"/>
    </source>
</evidence>
<feature type="modified residue" description="4-aspartylphosphate" evidence="9">
    <location>
        <position position="55"/>
    </location>
</feature>